<dbReference type="GO" id="GO:0005737">
    <property type="term" value="C:cytoplasm"/>
    <property type="evidence" value="ECO:0007669"/>
    <property type="project" value="TreeGrafter"/>
</dbReference>
<dbReference type="NCBIfam" id="TIGR01891">
    <property type="entry name" value="amidohydrolases"/>
    <property type="match status" value="1"/>
</dbReference>
<dbReference type="eggNOG" id="COG1473">
    <property type="taxonomic scope" value="Bacteria"/>
</dbReference>
<dbReference type="SUPFAM" id="SSF53187">
    <property type="entry name" value="Zn-dependent exopeptidases"/>
    <property type="match status" value="1"/>
</dbReference>
<dbReference type="PIRSF" id="PIRSF005962">
    <property type="entry name" value="Pept_M20D_amidohydro"/>
    <property type="match status" value="1"/>
</dbReference>
<evidence type="ECO:0000259" key="3">
    <source>
        <dbReference type="Pfam" id="PF07687"/>
    </source>
</evidence>
<dbReference type="GO" id="GO:0046657">
    <property type="term" value="P:folic acid catabolic process"/>
    <property type="evidence" value="ECO:0007669"/>
    <property type="project" value="TreeGrafter"/>
</dbReference>
<keyword evidence="2" id="KW-0464">Manganese</keyword>
<dbReference type="InterPro" id="IPR052030">
    <property type="entry name" value="Peptidase_M20/M20A_hydrolases"/>
</dbReference>
<keyword evidence="5" id="KW-1185">Reference proteome</keyword>
<evidence type="ECO:0000313" key="5">
    <source>
        <dbReference type="Proteomes" id="UP000000602"/>
    </source>
</evidence>
<feature type="binding site" evidence="2">
    <location>
        <position position="184"/>
    </location>
    <ligand>
        <name>Mn(2+)</name>
        <dbReference type="ChEBI" id="CHEBI:29035"/>
        <label>2</label>
    </ligand>
</feature>
<feature type="binding site" evidence="2">
    <location>
        <position position="148"/>
    </location>
    <ligand>
        <name>Mn(2+)</name>
        <dbReference type="ChEBI" id="CHEBI:29035"/>
        <label>2</label>
    </ligand>
</feature>
<dbReference type="AlphaFoldDB" id="Q6AJ94"/>
<accession>Q6AJ94</accession>
<feature type="domain" description="Peptidase M20 dimerisation" evidence="3">
    <location>
        <begin position="233"/>
        <end position="323"/>
    </location>
</feature>
<protein>
    <submittedName>
        <fullName evidence="4">Related to metal-dependent aminohydrolases</fullName>
    </submittedName>
</protein>
<proteinExistence type="predicted"/>
<comment type="cofactor">
    <cofactor evidence="2">
        <name>Mn(2+)</name>
        <dbReference type="ChEBI" id="CHEBI:29035"/>
    </cofactor>
    <text evidence="2">The Mn(2+) ion enhances activity.</text>
</comment>
<keyword evidence="2" id="KW-0479">Metal-binding</keyword>
<keyword evidence="1 4" id="KW-0378">Hydrolase</keyword>
<dbReference type="InterPro" id="IPR011650">
    <property type="entry name" value="Peptidase_M20_dimer"/>
</dbReference>
<feature type="binding site" evidence="2">
    <location>
        <position position="150"/>
    </location>
    <ligand>
        <name>Mn(2+)</name>
        <dbReference type="ChEBI" id="CHEBI:29035"/>
        <label>2</label>
    </ligand>
</feature>
<reference evidence="5" key="1">
    <citation type="journal article" date="2004" name="Environ. Microbiol.">
        <title>The genome of Desulfotalea psychrophila, a sulfate-reducing bacterium from permanently cold Arctic sediments.</title>
        <authorList>
            <person name="Rabus R."/>
            <person name="Ruepp A."/>
            <person name="Frickey T."/>
            <person name="Rattei T."/>
            <person name="Fartmann B."/>
            <person name="Stark M."/>
            <person name="Bauer M."/>
            <person name="Zibat A."/>
            <person name="Lombardot T."/>
            <person name="Becker I."/>
            <person name="Amann J."/>
            <person name="Gellner K."/>
            <person name="Teeling H."/>
            <person name="Leuschner W.D."/>
            <person name="Gloeckner F.-O."/>
            <person name="Lupas A.N."/>
            <person name="Amann R."/>
            <person name="Klenk H.-P."/>
        </authorList>
    </citation>
    <scope>NUCLEOTIDE SEQUENCE [LARGE SCALE GENOMIC DNA]</scope>
    <source>
        <strain evidence="5">DSM 12343 / LSv54</strain>
    </source>
</reference>
<evidence type="ECO:0000256" key="2">
    <source>
        <dbReference type="PIRSR" id="PIRSR005962-1"/>
    </source>
</evidence>
<sequence>MSEKIHRILEELESRLVEFGRKLHNHAESGWTEFWATAFIADILIEAGYHVKMGREVLDADFRMGLPDDEALHAAAERAIAQGANPDLVEKMRGGFTGLVADLKAGPAARIALRFDIDSNTLQECEEVGHRPFDEGFSSRNNGSCHACGHDGNATIGLGIALALAQLRESVSQNIRLIFQPAEEGVRGALPMVRAGVVDGIKALVGCHMGFKAFHTGGLILGAGKFLATSKFDAHFTGVSSHAGAYPEEGQNSLLAAATASLNMHAIPRHSGGATRITVGRMEAGEGRNIIPAQATLVSETRGETTELNDFMLEKAKKVIKHSAGMYDQAWQIKMMGGCKSGESDAEMIALLRQSAEKVSFFQSELIEDYVEFGGSDDVTEFMAAVQEQGGIASYCLAGTELVAGHHNYRFDFNEATLAPAAEFLTNAVFAMCELDL</sequence>
<dbReference type="SUPFAM" id="SSF55031">
    <property type="entry name" value="Bacterial exopeptidase dimerisation domain"/>
    <property type="match status" value="1"/>
</dbReference>
<dbReference type="Proteomes" id="UP000000602">
    <property type="component" value="Chromosome"/>
</dbReference>
<dbReference type="GO" id="GO:0071713">
    <property type="term" value="F:para-aminobenzoyl-glutamate hydrolase activity"/>
    <property type="evidence" value="ECO:0007669"/>
    <property type="project" value="TreeGrafter"/>
</dbReference>
<gene>
    <name evidence="4" type="ordered locus">DP2857</name>
</gene>
<dbReference type="Pfam" id="PF01546">
    <property type="entry name" value="Peptidase_M20"/>
    <property type="match status" value="1"/>
</dbReference>
<dbReference type="GO" id="GO:0016805">
    <property type="term" value="F:dipeptidase activity"/>
    <property type="evidence" value="ECO:0007669"/>
    <property type="project" value="TreeGrafter"/>
</dbReference>
<dbReference type="CDD" id="cd05665">
    <property type="entry name" value="M20_Acy1_IAAspH"/>
    <property type="match status" value="1"/>
</dbReference>
<dbReference type="InterPro" id="IPR002933">
    <property type="entry name" value="Peptidase_M20"/>
</dbReference>
<dbReference type="OrthoDB" id="9777385at2"/>
<evidence type="ECO:0000256" key="1">
    <source>
        <dbReference type="ARBA" id="ARBA00022801"/>
    </source>
</evidence>
<dbReference type="HOGENOM" id="CLU_023257_2_1_7"/>
<organism evidence="4 5">
    <name type="scientific">Desulfotalea psychrophila (strain LSv54 / DSM 12343)</name>
    <dbReference type="NCBI Taxonomy" id="177439"/>
    <lineage>
        <taxon>Bacteria</taxon>
        <taxon>Pseudomonadati</taxon>
        <taxon>Thermodesulfobacteriota</taxon>
        <taxon>Desulfobulbia</taxon>
        <taxon>Desulfobulbales</taxon>
        <taxon>Desulfocapsaceae</taxon>
        <taxon>Desulfotalea</taxon>
    </lineage>
</organism>
<dbReference type="RefSeq" id="WP_011190098.1">
    <property type="nucleotide sequence ID" value="NC_006138.1"/>
</dbReference>
<feature type="binding site" evidence="2">
    <location>
        <position position="208"/>
    </location>
    <ligand>
        <name>Mn(2+)</name>
        <dbReference type="ChEBI" id="CHEBI:29035"/>
        <label>2</label>
    </ligand>
</feature>
<dbReference type="InterPro" id="IPR036264">
    <property type="entry name" value="Bact_exopeptidase_dim_dom"/>
</dbReference>
<dbReference type="InterPro" id="IPR017439">
    <property type="entry name" value="Amidohydrolase"/>
</dbReference>
<dbReference type="PANTHER" id="PTHR30575:SF3">
    <property type="entry name" value="PEPTIDASE M20 DIMERISATION DOMAIN-CONTAINING PROTEIN"/>
    <property type="match status" value="1"/>
</dbReference>
<evidence type="ECO:0000313" key="4">
    <source>
        <dbReference type="EMBL" id="CAG37586.1"/>
    </source>
</evidence>
<dbReference type="InterPro" id="IPR033845">
    <property type="entry name" value="AbgA"/>
</dbReference>
<dbReference type="Pfam" id="PF07687">
    <property type="entry name" value="M20_dimer"/>
    <property type="match status" value="1"/>
</dbReference>
<feature type="binding site" evidence="2">
    <location>
        <position position="407"/>
    </location>
    <ligand>
        <name>Mn(2+)</name>
        <dbReference type="ChEBI" id="CHEBI:29035"/>
        <label>2</label>
    </ligand>
</feature>
<dbReference type="PANTHER" id="PTHR30575">
    <property type="entry name" value="PEPTIDASE M20"/>
    <property type="match status" value="1"/>
</dbReference>
<dbReference type="KEGG" id="dps:DP2857"/>
<name>Q6AJ94_DESPS</name>
<dbReference type="GO" id="GO:0046872">
    <property type="term" value="F:metal ion binding"/>
    <property type="evidence" value="ECO:0007669"/>
    <property type="project" value="UniProtKB-KW"/>
</dbReference>
<dbReference type="EMBL" id="CR522870">
    <property type="protein sequence ID" value="CAG37586.1"/>
    <property type="molecule type" value="Genomic_DNA"/>
</dbReference>
<dbReference type="Gene3D" id="3.40.630.10">
    <property type="entry name" value="Zn peptidases"/>
    <property type="match status" value="2"/>
</dbReference>